<feature type="domain" description="Histidine kinase" evidence="13">
    <location>
        <begin position="273"/>
        <end position="500"/>
    </location>
</feature>
<evidence type="ECO:0000313" key="15">
    <source>
        <dbReference type="EMBL" id="TYP79178.1"/>
    </source>
</evidence>
<evidence type="ECO:0000256" key="12">
    <source>
        <dbReference type="SAM" id="Phobius"/>
    </source>
</evidence>
<dbReference type="Pfam" id="PF02518">
    <property type="entry name" value="HATPase_c"/>
    <property type="match status" value="1"/>
</dbReference>
<dbReference type="SUPFAM" id="SSF158472">
    <property type="entry name" value="HAMP domain-like"/>
    <property type="match status" value="1"/>
</dbReference>
<comment type="catalytic activity">
    <reaction evidence="1">
        <text>ATP + protein L-histidine = ADP + protein N-phospho-L-histidine.</text>
        <dbReference type="EC" id="2.7.13.3"/>
    </reaction>
</comment>
<dbReference type="Pfam" id="PF00512">
    <property type="entry name" value="HisKA"/>
    <property type="match status" value="1"/>
</dbReference>
<keyword evidence="12" id="KW-1133">Transmembrane helix</keyword>
<dbReference type="PROSITE" id="PS50885">
    <property type="entry name" value="HAMP"/>
    <property type="match status" value="1"/>
</dbReference>
<dbReference type="GO" id="GO:0007234">
    <property type="term" value="P:osmosensory signaling via phosphorelay pathway"/>
    <property type="evidence" value="ECO:0007669"/>
    <property type="project" value="TreeGrafter"/>
</dbReference>
<proteinExistence type="predicted"/>
<dbReference type="PRINTS" id="PR00344">
    <property type="entry name" value="BCTRLSENSOR"/>
</dbReference>
<keyword evidence="7" id="KW-0547">Nucleotide-binding</keyword>
<evidence type="ECO:0000256" key="2">
    <source>
        <dbReference type="ARBA" id="ARBA00004651"/>
    </source>
</evidence>
<dbReference type="SUPFAM" id="SSF47384">
    <property type="entry name" value="Homodimeric domain of signal transducing histidine kinase"/>
    <property type="match status" value="1"/>
</dbReference>
<dbReference type="PANTHER" id="PTHR42878:SF7">
    <property type="entry name" value="SENSOR HISTIDINE KINASE GLRK"/>
    <property type="match status" value="1"/>
</dbReference>
<keyword evidence="10" id="KW-0902">Two-component regulatory system</keyword>
<dbReference type="InterPro" id="IPR003660">
    <property type="entry name" value="HAMP_dom"/>
</dbReference>
<keyword evidence="4" id="KW-1003">Cell membrane</keyword>
<dbReference type="GO" id="GO:0030295">
    <property type="term" value="F:protein kinase activator activity"/>
    <property type="evidence" value="ECO:0007669"/>
    <property type="project" value="TreeGrafter"/>
</dbReference>
<keyword evidence="8 15" id="KW-0418">Kinase</keyword>
<dbReference type="SMART" id="SM00387">
    <property type="entry name" value="HATPase_c"/>
    <property type="match status" value="1"/>
</dbReference>
<dbReference type="InterPro" id="IPR050351">
    <property type="entry name" value="BphY/WalK/GraS-like"/>
</dbReference>
<evidence type="ECO:0000256" key="1">
    <source>
        <dbReference type="ARBA" id="ARBA00000085"/>
    </source>
</evidence>
<keyword evidence="6" id="KW-0808">Transferase</keyword>
<feature type="transmembrane region" description="Helical" evidence="12">
    <location>
        <begin position="7"/>
        <end position="34"/>
    </location>
</feature>
<evidence type="ECO:0000259" key="13">
    <source>
        <dbReference type="PROSITE" id="PS50109"/>
    </source>
</evidence>
<dbReference type="GO" id="GO:0005886">
    <property type="term" value="C:plasma membrane"/>
    <property type="evidence" value="ECO:0007669"/>
    <property type="project" value="UniProtKB-SubCell"/>
</dbReference>
<keyword evidence="9" id="KW-0067">ATP-binding</keyword>
<gene>
    <name evidence="15" type="ORF">BCM02_101294</name>
</gene>
<sequence>MSIRLKLLFSYIAMILVPVVLFVMAMLVIVAMVFSEKIGFDPPIKLEAVEKMKAYHSMAEEQDRHFSGLSYLFDYDARLLEDVAYLRRIGEELQKVEAAVVIEKGGAFAYVSPLMANLDRAELLGMLRTEPEDEWSNPEFALGERDYTLSREEVAFKDGRTGSVYYIADITKSNEMIHLFFPIVALSLIGAVVLTNGLLTYFVSRSILRPIKALKQAAEHIKEGDLEHPLQMKKRRDELGRLGSAFEEMRLRLKESIRVQLQVEEDRKELISSISHDLKTPITAITGCADIMRDGIADTPEKQLKYINMIHRKAADMDRMIDELFLFSKLDLKKLPFTFVTVDLTAFLADCAEELRLQSQAGSDRLDVVFEHSGGEPAIAMADREKLGRAIMNIVENSLKHMDKPEKRLTFKLATDSVEARADMVAVSIADNGPGIEREALPRIFERFYRADEARTSERGGSGLGLAIVKQIIEEHGGRVWAESIVGSGTVISFSLPIHVEDTPGGPQ</sequence>
<evidence type="ECO:0000256" key="4">
    <source>
        <dbReference type="ARBA" id="ARBA00022475"/>
    </source>
</evidence>
<comment type="caution">
    <text evidence="15">The sequence shown here is derived from an EMBL/GenBank/DDBJ whole genome shotgun (WGS) entry which is preliminary data.</text>
</comment>
<dbReference type="SUPFAM" id="SSF55874">
    <property type="entry name" value="ATPase domain of HSP90 chaperone/DNA topoisomerase II/histidine kinase"/>
    <property type="match status" value="1"/>
</dbReference>
<evidence type="ECO:0000256" key="8">
    <source>
        <dbReference type="ARBA" id="ARBA00022777"/>
    </source>
</evidence>
<dbReference type="CDD" id="cd00075">
    <property type="entry name" value="HATPase"/>
    <property type="match status" value="1"/>
</dbReference>
<evidence type="ECO:0000256" key="5">
    <source>
        <dbReference type="ARBA" id="ARBA00022553"/>
    </source>
</evidence>
<dbReference type="InterPro" id="IPR005467">
    <property type="entry name" value="His_kinase_dom"/>
</dbReference>
<evidence type="ECO:0000313" key="16">
    <source>
        <dbReference type="Proteomes" id="UP000323257"/>
    </source>
</evidence>
<dbReference type="Pfam" id="PF00672">
    <property type="entry name" value="HAMP"/>
    <property type="match status" value="1"/>
</dbReference>
<feature type="transmembrane region" description="Helical" evidence="12">
    <location>
        <begin position="179"/>
        <end position="203"/>
    </location>
</feature>
<dbReference type="InterPro" id="IPR003594">
    <property type="entry name" value="HATPase_dom"/>
</dbReference>
<dbReference type="PANTHER" id="PTHR42878">
    <property type="entry name" value="TWO-COMPONENT HISTIDINE KINASE"/>
    <property type="match status" value="1"/>
</dbReference>
<evidence type="ECO:0000256" key="11">
    <source>
        <dbReference type="ARBA" id="ARBA00023136"/>
    </source>
</evidence>
<dbReference type="GO" id="GO:0000155">
    <property type="term" value="F:phosphorelay sensor kinase activity"/>
    <property type="evidence" value="ECO:0007669"/>
    <property type="project" value="InterPro"/>
</dbReference>
<dbReference type="InterPro" id="IPR003661">
    <property type="entry name" value="HisK_dim/P_dom"/>
</dbReference>
<name>A0A5S5CLC2_9BACL</name>
<dbReference type="EC" id="2.7.13.3" evidence="3"/>
<keyword evidence="12" id="KW-0812">Transmembrane</keyword>
<accession>A0A5S5CLC2</accession>
<evidence type="ECO:0000259" key="14">
    <source>
        <dbReference type="PROSITE" id="PS50885"/>
    </source>
</evidence>
<dbReference type="EMBL" id="VNHS01000001">
    <property type="protein sequence ID" value="TYP79178.1"/>
    <property type="molecule type" value="Genomic_DNA"/>
</dbReference>
<reference evidence="15 16" key="1">
    <citation type="submission" date="2019-07" db="EMBL/GenBank/DDBJ databases">
        <title>Genomic Encyclopedia of Type Strains, Phase III (KMG-III): the genomes of soil and plant-associated and newly described type strains.</title>
        <authorList>
            <person name="Whitman W."/>
        </authorList>
    </citation>
    <scope>NUCLEOTIDE SEQUENCE [LARGE SCALE GENOMIC DNA]</scope>
    <source>
        <strain evidence="15 16">BL24</strain>
    </source>
</reference>
<dbReference type="CDD" id="cd00082">
    <property type="entry name" value="HisKA"/>
    <property type="match status" value="1"/>
</dbReference>
<dbReference type="GO" id="GO:0005524">
    <property type="term" value="F:ATP binding"/>
    <property type="evidence" value="ECO:0007669"/>
    <property type="project" value="UniProtKB-KW"/>
</dbReference>
<dbReference type="CDD" id="cd06225">
    <property type="entry name" value="HAMP"/>
    <property type="match status" value="1"/>
</dbReference>
<dbReference type="GO" id="GO:0000156">
    <property type="term" value="F:phosphorelay response regulator activity"/>
    <property type="evidence" value="ECO:0007669"/>
    <property type="project" value="TreeGrafter"/>
</dbReference>
<dbReference type="SMART" id="SM00304">
    <property type="entry name" value="HAMP"/>
    <property type="match status" value="1"/>
</dbReference>
<comment type="subcellular location">
    <subcellularLocation>
        <location evidence="2">Cell membrane</location>
        <topology evidence="2">Multi-pass membrane protein</topology>
    </subcellularLocation>
</comment>
<evidence type="ECO:0000256" key="6">
    <source>
        <dbReference type="ARBA" id="ARBA00022679"/>
    </source>
</evidence>
<dbReference type="InterPro" id="IPR036097">
    <property type="entry name" value="HisK_dim/P_sf"/>
</dbReference>
<dbReference type="FunFam" id="3.30.565.10:FF:000006">
    <property type="entry name" value="Sensor histidine kinase WalK"/>
    <property type="match status" value="1"/>
</dbReference>
<keyword evidence="5" id="KW-0597">Phosphoprotein</keyword>
<keyword evidence="16" id="KW-1185">Reference proteome</keyword>
<evidence type="ECO:0000256" key="10">
    <source>
        <dbReference type="ARBA" id="ARBA00023012"/>
    </source>
</evidence>
<dbReference type="InterPro" id="IPR036890">
    <property type="entry name" value="HATPase_C_sf"/>
</dbReference>
<dbReference type="Gene3D" id="6.10.340.10">
    <property type="match status" value="1"/>
</dbReference>
<dbReference type="InterPro" id="IPR004358">
    <property type="entry name" value="Sig_transdc_His_kin-like_C"/>
</dbReference>
<evidence type="ECO:0000256" key="9">
    <source>
        <dbReference type="ARBA" id="ARBA00022840"/>
    </source>
</evidence>
<dbReference type="PROSITE" id="PS50109">
    <property type="entry name" value="HIS_KIN"/>
    <property type="match status" value="1"/>
</dbReference>
<dbReference type="Gene3D" id="3.30.565.10">
    <property type="entry name" value="Histidine kinase-like ATPase, C-terminal domain"/>
    <property type="match status" value="1"/>
</dbReference>
<dbReference type="Proteomes" id="UP000323257">
    <property type="component" value="Unassembled WGS sequence"/>
</dbReference>
<dbReference type="SMART" id="SM00388">
    <property type="entry name" value="HisKA"/>
    <property type="match status" value="1"/>
</dbReference>
<dbReference type="AlphaFoldDB" id="A0A5S5CLC2"/>
<evidence type="ECO:0000256" key="3">
    <source>
        <dbReference type="ARBA" id="ARBA00012438"/>
    </source>
</evidence>
<dbReference type="Gene3D" id="1.10.287.130">
    <property type="match status" value="1"/>
</dbReference>
<protein>
    <recommendedName>
        <fullName evidence="3">histidine kinase</fullName>
        <ecNumber evidence="3">2.7.13.3</ecNumber>
    </recommendedName>
</protein>
<evidence type="ECO:0000256" key="7">
    <source>
        <dbReference type="ARBA" id="ARBA00022741"/>
    </source>
</evidence>
<keyword evidence="11 12" id="KW-0472">Membrane</keyword>
<feature type="domain" description="HAMP" evidence="14">
    <location>
        <begin position="205"/>
        <end position="258"/>
    </location>
</feature>
<organism evidence="15 16">
    <name type="scientific">Paenibacillus methanolicus</name>
    <dbReference type="NCBI Taxonomy" id="582686"/>
    <lineage>
        <taxon>Bacteria</taxon>
        <taxon>Bacillati</taxon>
        <taxon>Bacillota</taxon>
        <taxon>Bacilli</taxon>
        <taxon>Bacillales</taxon>
        <taxon>Paenibacillaceae</taxon>
        <taxon>Paenibacillus</taxon>
    </lineage>
</organism>